<dbReference type="Proteomes" id="UP000619376">
    <property type="component" value="Unassembled WGS sequence"/>
</dbReference>
<dbReference type="EMBL" id="BNAJ01000012">
    <property type="protein sequence ID" value="GHF58787.1"/>
    <property type="molecule type" value="Genomic_DNA"/>
</dbReference>
<name>A0ABQ3JT94_9DEIO</name>
<evidence type="ECO:0000313" key="2">
    <source>
        <dbReference type="Proteomes" id="UP000619376"/>
    </source>
</evidence>
<gene>
    <name evidence="1" type="ORF">GCM10017781_38860</name>
</gene>
<organism evidence="1 2">
    <name type="scientific">Deinococcus metalli</name>
    <dbReference type="NCBI Taxonomy" id="1141878"/>
    <lineage>
        <taxon>Bacteria</taxon>
        <taxon>Thermotogati</taxon>
        <taxon>Deinococcota</taxon>
        <taxon>Deinococci</taxon>
        <taxon>Deinococcales</taxon>
        <taxon>Deinococcaceae</taxon>
        <taxon>Deinococcus</taxon>
    </lineage>
</organism>
<proteinExistence type="predicted"/>
<sequence length="197" mass="22438">MHMAGRGSDVDIFLSVRSSSTLSDIYEAAYSFAASRNWQPKRQNVSIGVIHSGYDIDLVPGRIIPGYQNFHNLHVRKTGTWQQTNVSQHVRIVSQSGRLDEIRLLKIWRNLHGLDFTSFFLELFALEALSGRSYNNLADNFWYLLGEIEARITSTVIIDPANSNNRISDSMTPAEKVRVRDQARASRGLQSWNQVVW</sequence>
<evidence type="ECO:0000313" key="1">
    <source>
        <dbReference type="EMBL" id="GHF58787.1"/>
    </source>
</evidence>
<evidence type="ECO:0008006" key="3">
    <source>
        <dbReference type="Google" id="ProtNLM"/>
    </source>
</evidence>
<accession>A0ABQ3JT94</accession>
<comment type="caution">
    <text evidence="1">The sequence shown here is derived from an EMBL/GenBank/DDBJ whole genome shotgun (WGS) entry which is preliminary data.</text>
</comment>
<reference evidence="2" key="1">
    <citation type="journal article" date="2019" name="Int. J. Syst. Evol. Microbiol.">
        <title>The Global Catalogue of Microorganisms (GCM) 10K type strain sequencing project: providing services to taxonomists for standard genome sequencing and annotation.</title>
        <authorList>
            <consortium name="The Broad Institute Genomics Platform"/>
            <consortium name="The Broad Institute Genome Sequencing Center for Infectious Disease"/>
            <person name="Wu L."/>
            <person name="Ma J."/>
        </authorList>
    </citation>
    <scope>NUCLEOTIDE SEQUENCE [LARGE SCALE GENOMIC DNA]</scope>
    <source>
        <strain evidence="2">CGMCC 1.18437</strain>
    </source>
</reference>
<keyword evidence="2" id="KW-1185">Reference proteome</keyword>
<protein>
    <recommendedName>
        <fullName evidence="3">Nucleotidyltransferase</fullName>
    </recommendedName>
</protein>